<evidence type="ECO:0000313" key="3">
    <source>
        <dbReference type="EMBL" id="MDG3007945.1"/>
    </source>
</evidence>
<sequence length="181" mass="18399">MRIGIRATALACLACAAFAAPSSAGVVFTLTDVDLVAGGGLPAGTLTGSFTLSDDLHTMLAADITASAATVDGFTYASATYTLADATFTYTDQLPYNFRIDLGPTRELQLVFLSGLAATGATNIYTGSYEWQADAGSRTVASGSVVASHGSVPEPSSVVLAAVGASAALLAARRIRRRRAG</sequence>
<evidence type="ECO:0000256" key="1">
    <source>
        <dbReference type="SAM" id="SignalP"/>
    </source>
</evidence>
<feature type="signal peptide" evidence="1">
    <location>
        <begin position="1"/>
        <end position="19"/>
    </location>
</feature>
<gene>
    <name evidence="3" type="ORF">PZE19_29630</name>
</gene>
<dbReference type="InterPro" id="IPR013424">
    <property type="entry name" value="Ice-binding_C"/>
</dbReference>
<proteinExistence type="predicted"/>
<feature type="domain" description="Ice-binding protein C-terminal" evidence="2">
    <location>
        <begin position="151"/>
        <end position="176"/>
    </location>
</feature>
<keyword evidence="4" id="KW-1185">Reference proteome</keyword>
<name>A0ABT6FKM6_9BACT</name>
<comment type="caution">
    <text evidence="3">The sequence shown here is derived from an EMBL/GenBank/DDBJ whole genome shotgun (WGS) entry which is preliminary data.</text>
</comment>
<dbReference type="RefSeq" id="WP_277864213.1">
    <property type="nucleotide sequence ID" value="NZ_JARRAG010000002.1"/>
</dbReference>
<feature type="chain" id="PRO_5046587116" evidence="1">
    <location>
        <begin position="20"/>
        <end position="181"/>
    </location>
</feature>
<reference evidence="3 4" key="1">
    <citation type="submission" date="2023-03" db="EMBL/GenBank/DDBJ databases">
        <title>Paludisphaera mucosa sp. nov. a novel planctomycete from northern fen.</title>
        <authorList>
            <person name="Ivanova A."/>
        </authorList>
    </citation>
    <scope>NUCLEOTIDE SEQUENCE [LARGE SCALE GENOMIC DNA]</scope>
    <source>
        <strain evidence="3 4">Pla2</strain>
    </source>
</reference>
<dbReference type="Pfam" id="PF07589">
    <property type="entry name" value="PEP-CTERM"/>
    <property type="match status" value="1"/>
</dbReference>
<dbReference type="Proteomes" id="UP001216907">
    <property type="component" value="Unassembled WGS sequence"/>
</dbReference>
<accession>A0ABT6FKM6</accession>
<evidence type="ECO:0000313" key="4">
    <source>
        <dbReference type="Proteomes" id="UP001216907"/>
    </source>
</evidence>
<keyword evidence="1" id="KW-0732">Signal</keyword>
<dbReference type="EMBL" id="JARRAG010000002">
    <property type="protein sequence ID" value="MDG3007945.1"/>
    <property type="molecule type" value="Genomic_DNA"/>
</dbReference>
<evidence type="ECO:0000259" key="2">
    <source>
        <dbReference type="Pfam" id="PF07589"/>
    </source>
</evidence>
<protein>
    <submittedName>
        <fullName evidence="3">PEP-CTERM sorting domain-containing protein</fullName>
    </submittedName>
</protein>
<organism evidence="3 4">
    <name type="scientific">Paludisphaera mucosa</name>
    <dbReference type="NCBI Taxonomy" id="3030827"/>
    <lineage>
        <taxon>Bacteria</taxon>
        <taxon>Pseudomonadati</taxon>
        <taxon>Planctomycetota</taxon>
        <taxon>Planctomycetia</taxon>
        <taxon>Isosphaerales</taxon>
        <taxon>Isosphaeraceae</taxon>
        <taxon>Paludisphaera</taxon>
    </lineage>
</organism>